<proteinExistence type="predicted"/>
<dbReference type="InterPro" id="IPR051934">
    <property type="entry name" value="Phage_Tail_Fiber_Structural"/>
</dbReference>
<dbReference type="Proteomes" id="UP001366503">
    <property type="component" value="Unassembled WGS sequence"/>
</dbReference>
<evidence type="ECO:0008006" key="3">
    <source>
        <dbReference type="Google" id="ProtNLM"/>
    </source>
</evidence>
<comment type="caution">
    <text evidence="1">The sequence shown here is derived from an EMBL/GenBank/DDBJ whole genome shotgun (WGS) entry which is preliminary data.</text>
</comment>
<dbReference type="PANTHER" id="PTHR35191">
    <property type="entry name" value="PROPHAGE SIDE TAIL FIBER PROTEIN HOMOLOG STFQ-RELATED"/>
    <property type="match status" value="1"/>
</dbReference>
<gene>
    <name evidence="1" type="ORF">O7A05_09010</name>
</gene>
<accession>A0ABU8K9M9</accession>
<evidence type="ECO:0000313" key="2">
    <source>
        <dbReference type="Proteomes" id="UP001366503"/>
    </source>
</evidence>
<dbReference type="RefSeq" id="WP_337092634.1">
    <property type="nucleotide sequence ID" value="NZ_JAPYKO010000004.1"/>
</dbReference>
<dbReference type="EMBL" id="JAPYKO010000004">
    <property type="protein sequence ID" value="MEI9402302.1"/>
    <property type="molecule type" value="Genomic_DNA"/>
</dbReference>
<reference evidence="1 2" key="1">
    <citation type="submission" date="2022-12" db="EMBL/GenBank/DDBJ databases">
        <authorList>
            <person name="Muema E."/>
        </authorList>
    </citation>
    <scope>NUCLEOTIDE SEQUENCE [LARGE SCALE GENOMIC DNA]</scope>
    <source>
        <strain evidence="2">1330</strain>
    </source>
</reference>
<evidence type="ECO:0000313" key="1">
    <source>
        <dbReference type="EMBL" id="MEI9402302.1"/>
    </source>
</evidence>
<dbReference type="PANTHER" id="PTHR35191:SF1">
    <property type="entry name" value="PROPHAGE SIDE TAIL FIBER PROTEIN HOMOLOG STFQ-RELATED"/>
    <property type="match status" value="1"/>
</dbReference>
<name>A0ABU8K9M9_9HYPH</name>
<sequence length="305" mass="30263">MTIDTATPNRNYPLPSGGNNLSHDVSRLIAALQAVDVDVAAILTALVQKAPLLNAALSGAPTAPTPGSTDNSTRIATTQWVRANFADFIGAAPAALDTIAELAAALQNNPDIITQILTSVGLKAPLASPALTGVPTAPTAAPGTNTTQVATTGFVKAAVDVVLGGVSAAFDTLSEIAAALATKANLAGGNAFTGPQSIAPGTAGIIGQNGSGAGAGLSIGTPNPATGAAAFISLNRTGAYAVNFGLDTDNKLKVGGWSMGAVAYEIVHMGNVATLLDTRYAAYRVTTISTAAPSGGANGDLWFQV</sequence>
<organism evidence="1 2">
    <name type="scientific">Mesorhizobium argentiipisi</name>
    <dbReference type="NCBI Taxonomy" id="3015175"/>
    <lineage>
        <taxon>Bacteria</taxon>
        <taxon>Pseudomonadati</taxon>
        <taxon>Pseudomonadota</taxon>
        <taxon>Alphaproteobacteria</taxon>
        <taxon>Hyphomicrobiales</taxon>
        <taxon>Phyllobacteriaceae</taxon>
        <taxon>Mesorhizobium</taxon>
    </lineage>
</organism>
<protein>
    <recommendedName>
        <fullName evidence="3">Phage tail protein</fullName>
    </recommendedName>
</protein>
<keyword evidence="2" id="KW-1185">Reference proteome</keyword>